<comment type="similarity">
    <text evidence="2">Belongs to the EfeM/EfeO family.</text>
</comment>
<protein>
    <submittedName>
        <fullName evidence="5">EfeM/EfeO family lipoprotein</fullName>
    </submittedName>
</protein>
<evidence type="ECO:0000259" key="4">
    <source>
        <dbReference type="Pfam" id="PF09375"/>
    </source>
</evidence>
<evidence type="ECO:0000256" key="3">
    <source>
        <dbReference type="ARBA" id="ARBA00022729"/>
    </source>
</evidence>
<feature type="domain" description="Imelysin-like" evidence="4">
    <location>
        <begin position="160"/>
        <end position="386"/>
    </location>
</feature>
<dbReference type="RefSeq" id="WP_348789357.1">
    <property type="nucleotide sequence ID" value="NZ_CP157390.1"/>
</dbReference>
<comment type="subcellular location">
    <subcellularLocation>
        <location evidence="1">Cell envelope</location>
    </subcellularLocation>
</comment>
<dbReference type="PANTHER" id="PTHR39192">
    <property type="entry name" value="IRON UPTAKE SYSTEM COMPONENT EFEO"/>
    <property type="match status" value="1"/>
</dbReference>
<dbReference type="InterPro" id="IPR038352">
    <property type="entry name" value="Imelysin_sf"/>
</dbReference>
<evidence type="ECO:0000256" key="2">
    <source>
        <dbReference type="ARBA" id="ARBA00005989"/>
    </source>
</evidence>
<dbReference type="EMBL" id="CP157390">
    <property type="protein sequence ID" value="XBM49439.1"/>
    <property type="molecule type" value="Genomic_DNA"/>
</dbReference>
<sequence length="398" mass="40216">MSKRAQFTALFGVLAALIAVAVVLTVVARPAAVSAASTTSQTIAVTAGMDDCGRGWGTDGVAPGGDQPFTVTNTTVAGIEVYLQAVDSAKVFLDLESIGAGAHAGARVTLGAGRYRFVCLPADADPVHGPTVRVGSAPPGSTLTPGIVPVTRADLIPPTKAYGTWVASRLPALRQQVGAIVADAEEGDPAAARRDWLAAHTTYETLGAAYGAFGDVGDAIDGLPRSGLTGFHAVEAALWPGRAGGAASTAAASTAAKALAADVEKLVAAFPAARIDPGDMGLRAHEIVEDALRDVLTGAADAGSGTELATVDANLTGAAEALAPLHGILATRYPRLADTERAIASTQALVRSLRGADGAWPPLSRLGAAQRERVDAALSETAELLAPVAAICDPRRDS</sequence>
<dbReference type="InterPro" id="IPR050894">
    <property type="entry name" value="EfeM/EfeO_iron_uptake"/>
</dbReference>
<dbReference type="Gene3D" id="1.20.1420.20">
    <property type="entry name" value="M75 peptidase, HXXE motif"/>
    <property type="match status" value="1"/>
</dbReference>
<reference evidence="5" key="1">
    <citation type="submission" date="2024-05" db="EMBL/GenBank/DDBJ databases">
        <title>The Natural Products Discovery Center: Release of the First 8490 Sequenced Strains for Exploring Actinobacteria Biosynthetic Diversity.</title>
        <authorList>
            <person name="Kalkreuter E."/>
            <person name="Kautsar S.A."/>
            <person name="Yang D."/>
            <person name="Bader C.D."/>
            <person name="Teijaro C.N."/>
            <person name="Fluegel L."/>
            <person name="Davis C.M."/>
            <person name="Simpson J.R."/>
            <person name="Lauterbach L."/>
            <person name="Steele A.D."/>
            <person name="Gui C."/>
            <person name="Meng S."/>
            <person name="Li G."/>
            <person name="Viehrig K."/>
            <person name="Ye F."/>
            <person name="Su P."/>
            <person name="Kiefer A.F."/>
            <person name="Nichols A."/>
            <person name="Cepeda A.J."/>
            <person name="Yan W."/>
            <person name="Fan B."/>
            <person name="Jiang Y."/>
            <person name="Adhikari A."/>
            <person name="Zheng C.-J."/>
            <person name="Schuster L."/>
            <person name="Cowan T.M."/>
            <person name="Smanski M.J."/>
            <person name="Chevrette M.G."/>
            <person name="de Carvalho L.P.S."/>
            <person name="Shen B."/>
        </authorList>
    </citation>
    <scope>NUCLEOTIDE SEQUENCE</scope>
    <source>
        <strain evidence="5">NPDC080035</strain>
    </source>
</reference>
<name>A0AAU7GFZ3_9MICO</name>
<gene>
    <name evidence="5" type="ORF">AAME72_06140</name>
</gene>
<accession>A0AAU7GFZ3</accession>
<proteinExistence type="inferred from homology"/>
<dbReference type="Pfam" id="PF09375">
    <property type="entry name" value="Peptidase_M75"/>
    <property type="match status" value="1"/>
</dbReference>
<dbReference type="PANTHER" id="PTHR39192:SF1">
    <property type="entry name" value="IRON UPTAKE SYSTEM COMPONENT EFEO"/>
    <property type="match status" value="1"/>
</dbReference>
<dbReference type="CDD" id="cd14656">
    <property type="entry name" value="Imelysin-like_EfeO"/>
    <property type="match status" value="1"/>
</dbReference>
<dbReference type="InterPro" id="IPR034981">
    <property type="entry name" value="Imelysin-like_EfeO/Algp7"/>
</dbReference>
<evidence type="ECO:0000256" key="1">
    <source>
        <dbReference type="ARBA" id="ARBA00004196"/>
    </source>
</evidence>
<dbReference type="InterPro" id="IPR018976">
    <property type="entry name" value="Imelysin-like"/>
</dbReference>
<organism evidence="5">
    <name type="scientific">Leifsonia sp. NPDC080035</name>
    <dbReference type="NCBI Taxonomy" id="3143936"/>
    <lineage>
        <taxon>Bacteria</taxon>
        <taxon>Bacillati</taxon>
        <taxon>Actinomycetota</taxon>
        <taxon>Actinomycetes</taxon>
        <taxon>Micrococcales</taxon>
        <taxon>Microbacteriaceae</taxon>
        <taxon>Leifsonia</taxon>
    </lineage>
</organism>
<evidence type="ECO:0000313" key="5">
    <source>
        <dbReference type="EMBL" id="XBM49439.1"/>
    </source>
</evidence>
<keyword evidence="5" id="KW-0449">Lipoprotein</keyword>
<keyword evidence="3" id="KW-0732">Signal</keyword>
<dbReference type="GO" id="GO:0030313">
    <property type="term" value="C:cell envelope"/>
    <property type="evidence" value="ECO:0007669"/>
    <property type="project" value="UniProtKB-SubCell"/>
</dbReference>
<dbReference type="AlphaFoldDB" id="A0AAU7GFZ3"/>